<comment type="caution">
    <text evidence="1">The sequence shown here is derived from an EMBL/GenBank/DDBJ whole genome shotgun (WGS) entry which is preliminary data.</text>
</comment>
<sequence length="71" mass="8198">MSSKHSDEFQRLIDQATSDEAFRQELLDSSNIAETIKNHGFNLTDAELKQVEESATNYKDTSFHRSVSFWD</sequence>
<dbReference type="AlphaFoldDB" id="A0A0P6XCG5"/>
<dbReference type="RefSeq" id="WP_054537001.1">
    <property type="nucleotide sequence ID" value="NZ_LGKP01000040.1"/>
</dbReference>
<gene>
    <name evidence="1" type="ORF">SE18_23945</name>
</gene>
<dbReference type="Proteomes" id="UP000050277">
    <property type="component" value="Unassembled WGS sequence"/>
</dbReference>
<keyword evidence="2" id="KW-1185">Reference proteome</keyword>
<evidence type="ECO:0000313" key="2">
    <source>
        <dbReference type="Proteomes" id="UP000050277"/>
    </source>
</evidence>
<organism evidence="1 2">
    <name type="scientific">Herpetosiphon geysericola</name>
    <dbReference type="NCBI Taxonomy" id="70996"/>
    <lineage>
        <taxon>Bacteria</taxon>
        <taxon>Bacillati</taxon>
        <taxon>Chloroflexota</taxon>
        <taxon>Chloroflexia</taxon>
        <taxon>Herpetosiphonales</taxon>
        <taxon>Herpetosiphonaceae</taxon>
        <taxon>Herpetosiphon</taxon>
    </lineage>
</organism>
<evidence type="ECO:0008006" key="3">
    <source>
        <dbReference type="Google" id="ProtNLM"/>
    </source>
</evidence>
<proteinExistence type="predicted"/>
<protein>
    <recommendedName>
        <fullName evidence="3">Nif11 domain-containing protein</fullName>
    </recommendedName>
</protein>
<evidence type="ECO:0000313" key="1">
    <source>
        <dbReference type="EMBL" id="KPL80133.1"/>
    </source>
</evidence>
<name>A0A0P6XCG5_9CHLR</name>
<reference evidence="1 2" key="1">
    <citation type="submission" date="2015-07" db="EMBL/GenBank/DDBJ databases">
        <title>Whole genome sequence of Herpetosiphon geysericola DSM 7119.</title>
        <authorList>
            <person name="Hemp J."/>
            <person name="Ward L.M."/>
            <person name="Pace L.A."/>
            <person name="Fischer W.W."/>
        </authorList>
    </citation>
    <scope>NUCLEOTIDE SEQUENCE [LARGE SCALE GENOMIC DNA]</scope>
    <source>
        <strain evidence="1 2">DSM 7119</strain>
    </source>
</reference>
<dbReference type="OrthoDB" id="9853239at2"/>
<dbReference type="PATRIC" id="fig|70996.4.peg.4905"/>
<accession>A0A0P6XCG5</accession>
<dbReference type="EMBL" id="LGKP01000040">
    <property type="protein sequence ID" value="KPL80133.1"/>
    <property type="molecule type" value="Genomic_DNA"/>
</dbReference>